<dbReference type="RefSeq" id="WP_259259189.1">
    <property type="nucleotide sequence ID" value="NZ_JANUEK010000001.1"/>
</dbReference>
<dbReference type="AlphaFoldDB" id="A0AAW5PCV1"/>
<dbReference type="Proteomes" id="UP001320691">
    <property type="component" value="Unassembled WGS sequence"/>
</dbReference>
<organism evidence="2 3">
    <name type="scientific">Stenotrophomonas rhizophila</name>
    <dbReference type="NCBI Taxonomy" id="216778"/>
    <lineage>
        <taxon>Bacteria</taxon>
        <taxon>Pseudomonadati</taxon>
        <taxon>Pseudomonadota</taxon>
        <taxon>Gammaproteobacteria</taxon>
        <taxon>Lysobacterales</taxon>
        <taxon>Lysobacteraceae</taxon>
        <taxon>Stenotrophomonas</taxon>
    </lineage>
</organism>
<feature type="region of interest" description="Disordered" evidence="1">
    <location>
        <begin position="1"/>
        <end position="81"/>
    </location>
</feature>
<reference evidence="2" key="1">
    <citation type="submission" date="2022-08" db="EMBL/GenBank/DDBJ databases">
        <title>Genomic analyses of the natural microbiome of Caenorhabditis elegans.</title>
        <authorList>
            <person name="Samuel B."/>
        </authorList>
    </citation>
    <scope>NUCLEOTIDE SEQUENCE</scope>
    <source>
        <strain evidence="2">BIGb0277</strain>
    </source>
</reference>
<comment type="caution">
    <text evidence="2">The sequence shown here is derived from an EMBL/GenBank/DDBJ whole genome shotgun (WGS) entry which is preliminary data.</text>
</comment>
<feature type="compositionally biased region" description="Polar residues" evidence="1">
    <location>
        <begin position="44"/>
        <end position="59"/>
    </location>
</feature>
<gene>
    <name evidence="2" type="ORF">M2412_000393</name>
</gene>
<accession>A0AAW5PCV1</accession>
<proteinExistence type="predicted"/>
<evidence type="ECO:0000256" key="1">
    <source>
        <dbReference type="SAM" id="MobiDB-lite"/>
    </source>
</evidence>
<protein>
    <submittedName>
        <fullName evidence="2">Uncharacterized protein</fullName>
    </submittedName>
</protein>
<name>A0AAW5PCV1_9GAMM</name>
<dbReference type="EMBL" id="JANUEK010000001">
    <property type="protein sequence ID" value="MCS4278432.1"/>
    <property type="molecule type" value="Genomic_DNA"/>
</dbReference>
<evidence type="ECO:0000313" key="2">
    <source>
        <dbReference type="EMBL" id="MCS4278432.1"/>
    </source>
</evidence>
<evidence type="ECO:0000313" key="3">
    <source>
        <dbReference type="Proteomes" id="UP001320691"/>
    </source>
</evidence>
<sequence length="81" mass="8277">MDKIKTGKSAAPGIAGQRGELIGGAGEADSDWQGLNDVPGAESKGSNNVRLPDGSNANRHGSARPYSHGPAKGTDTIQHIQ</sequence>